<evidence type="ECO:0000313" key="2">
    <source>
        <dbReference type="Proteomes" id="UP000259683"/>
    </source>
</evidence>
<evidence type="ECO:0000313" key="1">
    <source>
        <dbReference type="EMBL" id="AXQ69887.1"/>
    </source>
</evidence>
<gene>
    <name evidence="1" type="ORF">CcrSC_gp305</name>
</gene>
<name>A0A385EG81_9CAUD</name>
<dbReference type="EMBL" id="MH588547">
    <property type="protein sequence ID" value="AXQ69887.1"/>
    <property type="molecule type" value="Genomic_DNA"/>
</dbReference>
<sequence length="123" mass="14517">MTDQSKIAERQLAPKQMLHWARRHGLVPIRYSKRRWREYPLFKTAKLKFIAGCRDQKRFVRVLPHLDRMEICDGFMDRWANSHGAEVVMPKTMAEFDVAIETLLKESEPRVRDTHPVEENANG</sequence>
<organism evidence="1 2">
    <name type="scientific">Caulobacter phage CcrSC</name>
    <dbReference type="NCBI Taxonomy" id="2283272"/>
    <lineage>
        <taxon>Viruses</taxon>
        <taxon>Duplodnaviria</taxon>
        <taxon>Heunggongvirae</taxon>
        <taxon>Uroviricota</taxon>
        <taxon>Caudoviricetes</taxon>
        <taxon>Jeanschmidtviridae</taxon>
        <taxon>Bertelyvirus</taxon>
        <taxon>Bertelyvirus SC</taxon>
    </lineage>
</organism>
<accession>A0A385EG81</accession>
<proteinExistence type="predicted"/>
<dbReference type="Proteomes" id="UP000259683">
    <property type="component" value="Segment"/>
</dbReference>
<reference evidence="1" key="2">
    <citation type="submission" date="2021-07" db="EMBL/GenBank/DDBJ databases">
        <title>Giant CbK-like Caulobacter bacteriophages have genetically divergent genomes.</title>
        <authorList>
            <person name="Wilson K."/>
            <person name="Ely B."/>
        </authorList>
    </citation>
    <scope>NUCLEOTIDE SEQUENCE</scope>
</reference>
<protein>
    <submittedName>
        <fullName evidence="1">Uncharacterized protein</fullName>
    </submittedName>
</protein>
<reference evidence="1" key="1">
    <citation type="submission" date="2018-07" db="EMBL/GenBank/DDBJ databases">
        <authorList>
            <person name="Wilson K.M."/>
            <person name="Ely B."/>
        </authorList>
    </citation>
    <scope>NUCLEOTIDE SEQUENCE</scope>
</reference>
<keyword evidence="2" id="KW-1185">Reference proteome</keyword>